<comment type="caution">
    <text evidence="1">The sequence shown here is derived from an EMBL/GenBank/DDBJ whole genome shotgun (WGS) entry which is preliminary data.</text>
</comment>
<dbReference type="EMBL" id="DRYQ01000049">
    <property type="protein sequence ID" value="HHQ50350.1"/>
    <property type="molecule type" value="Genomic_DNA"/>
</dbReference>
<evidence type="ECO:0000313" key="1">
    <source>
        <dbReference type="EMBL" id="HHQ50350.1"/>
    </source>
</evidence>
<name>A0A7J3Z6F5_9CREN</name>
<reference evidence="1" key="1">
    <citation type="journal article" date="2020" name="mSystems">
        <title>Genome- and Community-Level Interaction Insights into Carbon Utilization and Element Cycling Functions of Hydrothermarchaeota in Hydrothermal Sediment.</title>
        <authorList>
            <person name="Zhou Z."/>
            <person name="Liu Y."/>
            <person name="Xu W."/>
            <person name="Pan J."/>
            <person name="Luo Z.H."/>
            <person name="Li M."/>
        </authorList>
    </citation>
    <scope>NUCLEOTIDE SEQUENCE [LARGE SCALE GENOMIC DNA]</scope>
    <source>
        <strain evidence="1">SpSt-1105</strain>
    </source>
</reference>
<dbReference type="AlphaFoldDB" id="A0A7J3Z6F5"/>
<accession>A0A7J3Z6F5</accession>
<sequence>MSSYNQDIIAVEVKKERQIRFESAEEEERKKIIRSEYKEELVKAEEVRGIELVVQQEVEGSASLEPVRVDITFPLQVPVVAILHRGSELREVVLPFIKNVNVYAYIKYGIRELNLVLQPKPHVLLTKFTVAIDKSMLRLSKLEAVKVRLKLSKPSPIPLPILGGVRVSLSEKADEVRAVLNVERIKGFNMLDLLFTGDRVEEFRTLIENPTNEVVVIIVPKLEGEVRESHVWYPLALILREVYHEFKGCLPETLVFTCTDFRDWLESDGRLSRRIVVADWSCVRGVEGEKLRELLRKRLLESLSQDLGFVLLLTEPDKVLSVESEVKVLSHPHIPKIVRIDSYTANEQALRVVVDTLCELFKLPRSEGFPLPPLNTLPKLFADADREYKDFVQQNLQSKSIAFVRRDVGEEESEDHIAMKVFAVNHLVKEFNTKPENIYCTYRLAEGVVADIYAVINNRKIAVECETLFGTGPAPLLKIFETVRKYSGLRDKVSEVWVIIRNWGALLHLGNLIWAEKVLSNMLKQEDIKVKFYTINILKERLEPLDSVAIKLLLLSS</sequence>
<gene>
    <name evidence="1" type="ORF">ENM66_03255</name>
</gene>
<proteinExistence type="predicted"/>
<protein>
    <submittedName>
        <fullName evidence="1">Uncharacterized protein</fullName>
    </submittedName>
</protein>
<organism evidence="1">
    <name type="scientific">Ignisphaera aggregans</name>
    <dbReference type="NCBI Taxonomy" id="334771"/>
    <lineage>
        <taxon>Archaea</taxon>
        <taxon>Thermoproteota</taxon>
        <taxon>Thermoprotei</taxon>
        <taxon>Desulfurococcales</taxon>
        <taxon>Desulfurococcaceae</taxon>
        <taxon>Ignisphaera</taxon>
    </lineage>
</organism>